<dbReference type="InterPro" id="IPR011990">
    <property type="entry name" value="TPR-like_helical_dom_sf"/>
</dbReference>
<sequence>MSVGGPPLAPRQQLSAEAMRRREQELEAEYDRDDGRTAADVDASLFPANASQVAGTMRPGPMPPAHQTAAAACARSTSARIQKCVSLCRPLAGPGLPPGRQPRRPPWVGRLYGPGHASGVSSRANSPAPGGPQYAQGDGFDSSTDRVHLAGRTAPQQQHQQHQLLASPFDPGATRMLAEGSQAPTSTVYSGSGEGLAMSDPALLQPPPGIRPWTASSRSLPLGAPSPQFAERDAPSSSSSSAVGIPPMGLQPSASAPQQASPPRPPTPTAASLEAYRSTIKRSNDPAAQLDFAKYVLEHAQGVANKEPNAKLAKRRYEVLTEEGLKWVRKLAGSGITVHRSNIAAEAQFFLGTVYSRGIYGVARDDAKAFSYYQQASKSQHAEANYRTAVCYEVGVGTRKDATRALQFYRKAAAQSNVPAMYKLGVILIKGLLGVSPAPREGVNWLKRGADNATPECPHSLHELALCHESSDIPGVIPDEAYARQLYIKAGKLGYVPSQVRLGQAYEYGTLGCPVDARRSIGWYTLAAEKNDRDAELALSGWYLTGAEPFLPQNDVEAYLWARRAADRNLAKAEYAVGYYYECGIGVAHPDVAEAQRWYARAAAQGNRRAAARLRELKKMGVGIAPPARAARPRRGKGALF</sequence>
<name>A0A9W8H3Z7_9FUNG</name>
<dbReference type="PANTHER" id="PTHR46430">
    <property type="entry name" value="PROTEIN SKT5-RELATED"/>
    <property type="match status" value="1"/>
</dbReference>
<comment type="caution">
    <text evidence="3">The sequence shown here is derived from an EMBL/GenBank/DDBJ whole genome shotgun (WGS) entry which is preliminary data.</text>
</comment>
<dbReference type="Pfam" id="PF08238">
    <property type="entry name" value="Sel1"/>
    <property type="match status" value="7"/>
</dbReference>
<dbReference type="Proteomes" id="UP001140217">
    <property type="component" value="Unassembled WGS sequence"/>
</dbReference>
<evidence type="ECO:0000313" key="3">
    <source>
        <dbReference type="EMBL" id="KAJ2778537.1"/>
    </source>
</evidence>
<organism evidence="3 4">
    <name type="scientific">Coemansia javaensis</name>
    <dbReference type="NCBI Taxonomy" id="2761396"/>
    <lineage>
        <taxon>Eukaryota</taxon>
        <taxon>Fungi</taxon>
        <taxon>Fungi incertae sedis</taxon>
        <taxon>Zoopagomycota</taxon>
        <taxon>Kickxellomycotina</taxon>
        <taxon>Kickxellomycetes</taxon>
        <taxon>Kickxellales</taxon>
        <taxon>Kickxellaceae</taxon>
        <taxon>Coemansia</taxon>
    </lineage>
</organism>
<dbReference type="OrthoDB" id="272077at2759"/>
<dbReference type="SUPFAM" id="SSF81901">
    <property type="entry name" value="HCP-like"/>
    <property type="match status" value="1"/>
</dbReference>
<dbReference type="PANTHER" id="PTHR46430:SF3">
    <property type="entry name" value="ACTIVATOR OF C KINASE PROTEIN 1"/>
    <property type="match status" value="1"/>
</dbReference>
<evidence type="ECO:0000256" key="1">
    <source>
        <dbReference type="ARBA" id="ARBA00022737"/>
    </source>
</evidence>
<dbReference type="Gene3D" id="1.25.40.10">
    <property type="entry name" value="Tetratricopeptide repeat domain"/>
    <property type="match status" value="2"/>
</dbReference>
<keyword evidence="4" id="KW-1185">Reference proteome</keyword>
<gene>
    <name evidence="3" type="ORF">H4R18_004534</name>
</gene>
<dbReference type="AlphaFoldDB" id="A0A9W8H3Z7"/>
<protein>
    <recommendedName>
        <fullName evidence="5">HCP-like protein</fullName>
    </recommendedName>
</protein>
<proteinExistence type="predicted"/>
<evidence type="ECO:0000256" key="2">
    <source>
        <dbReference type="SAM" id="MobiDB-lite"/>
    </source>
</evidence>
<dbReference type="InterPro" id="IPR051726">
    <property type="entry name" value="Chitin_Synth_Reg"/>
</dbReference>
<dbReference type="SMART" id="SM00671">
    <property type="entry name" value="SEL1"/>
    <property type="match status" value="7"/>
</dbReference>
<feature type="region of interest" description="Disordered" evidence="2">
    <location>
        <begin position="1"/>
        <end position="45"/>
    </location>
</feature>
<accession>A0A9W8H3Z7</accession>
<evidence type="ECO:0008006" key="5">
    <source>
        <dbReference type="Google" id="ProtNLM"/>
    </source>
</evidence>
<evidence type="ECO:0000313" key="4">
    <source>
        <dbReference type="Proteomes" id="UP001140217"/>
    </source>
</evidence>
<dbReference type="EMBL" id="JANBUL010000223">
    <property type="protein sequence ID" value="KAJ2778537.1"/>
    <property type="molecule type" value="Genomic_DNA"/>
</dbReference>
<feature type="region of interest" description="Disordered" evidence="2">
    <location>
        <begin position="90"/>
        <end position="271"/>
    </location>
</feature>
<dbReference type="InterPro" id="IPR006597">
    <property type="entry name" value="Sel1-like"/>
</dbReference>
<keyword evidence="1" id="KW-0677">Repeat</keyword>
<reference evidence="3" key="1">
    <citation type="submission" date="2022-07" db="EMBL/GenBank/DDBJ databases">
        <title>Phylogenomic reconstructions and comparative analyses of Kickxellomycotina fungi.</title>
        <authorList>
            <person name="Reynolds N.K."/>
            <person name="Stajich J.E."/>
            <person name="Barry K."/>
            <person name="Grigoriev I.V."/>
            <person name="Crous P."/>
            <person name="Smith M.E."/>
        </authorList>
    </citation>
    <scope>NUCLEOTIDE SEQUENCE</scope>
    <source>
        <strain evidence="3">NBRC 105414</strain>
    </source>
</reference>